<organism evidence="1">
    <name type="scientific">marine metagenome</name>
    <dbReference type="NCBI Taxonomy" id="408172"/>
    <lineage>
        <taxon>unclassified sequences</taxon>
        <taxon>metagenomes</taxon>
        <taxon>ecological metagenomes</taxon>
    </lineage>
</organism>
<sequence length="143" mass="16812">MADLTKKPYQKTQFSNQQLLEFSKCMTDPFYFLKKYFMIQHPTRGSISYNAYDYQQDLAENYHNYRFSISMLGRQMGKSTTAAGYLLWYTMFNPDQTVLIAAHKYSGAQEIMHRIRYAYEMCPDHIRAGVTNYNKGSIEFDNG</sequence>
<evidence type="ECO:0000313" key="1">
    <source>
        <dbReference type="EMBL" id="SVA43698.1"/>
    </source>
</evidence>
<reference evidence="1" key="1">
    <citation type="submission" date="2018-05" db="EMBL/GenBank/DDBJ databases">
        <authorList>
            <person name="Lanie J.A."/>
            <person name="Ng W.-L."/>
            <person name="Kazmierczak K.M."/>
            <person name="Andrzejewski T.M."/>
            <person name="Davidsen T.M."/>
            <person name="Wayne K.J."/>
            <person name="Tettelin H."/>
            <person name="Glass J.I."/>
            <person name="Rusch D."/>
            <person name="Podicherti R."/>
            <person name="Tsui H.-C.T."/>
            <person name="Winkler M.E."/>
        </authorList>
    </citation>
    <scope>NUCLEOTIDE SEQUENCE</scope>
</reference>
<feature type="non-terminal residue" evidence="1">
    <location>
        <position position="143"/>
    </location>
</feature>
<dbReference type="AlphaFoldDB" id="A0A381VVA4"/>
<protein>
    <submittedName>
        <fullName evidence="1">Uncharacterized protein</fullName>
    </submittedName>
</protein>
<dbReference type="EMBL" id="UINC01009758">
    <property type="protein sequence ID" value="SVA43698.1"/>
    <property type="molecule type" value="Genomic_DNA"/>
</dbReference>
<dbReference type="Pfam" id="PF03237">
    <property type="entry name" value="Terminase_6N"/>
    <property type="match status" value="1"/>
</dbReference>
<proteinExistence type="predicted"/>
<gene>
    <name evidence="1" type="ORF">METZ01_LOCUS96552</name>
</gene>
<dbReference type="Gene3D" id="3.40.50.300">
    <property type="entry name" value="P-loop containing nucleotide triphosphate hydrolases"/>
    <property type="match status" value="1"/>
</dbReference>
<name>A0A381VVA4_9ZZZZ</name>
<accession>A0A381VVA4</accession>
<dbReference type="InterPro" id="IPR027417">
    <property type="entry name" value="P-loop_NTPase"/>
</dbReference>